<reference evidence="1" key="1">
    <citation type="journal article" date="2020" name="mSystems">
        <title>Genome- and Community-Level Interaction Insights into Carbon Utilization and Element Cycling Functions of Hydrothermarchaeota in Hydrothermal Sediment.</title>
        <authorList>
            <person name="Zhou Z."/>
            <person name="Liu Y."/>
            <person name="Xu W."/>
            <person name="Pan J."/>
            <person name="Luo Z.H."/>
            <person name="Li M."/>
        </authorList>
    </citation>
    <scope>NUCLEOTIDE SEQUENCE [LARGE SCALE GENOMIC DNA]</scope>
    <source>
        <strain evidence="1">SpSt-114</strain>
    </source>
</reference>
<dbReference type="AlphaFoldDB" id="A0A7C5SZC5"/>
<protein>
    <submittedName>
        <fullName evidence="1">Uncharacterized protein</fullName>
    </submittedName>
</protein>
<dbReference type="EMBL" id="DSAC01000098">
    <property type="protein sequence ID" value="HHO74560.1"/>
    <property type="molecule type" value="Genomic_DNA"/>
</dbReference>
<proteinExistence type="predicted"/>
<organism evidence="1">
    <name type="scientific">Thermocrinis ruber</name>
    <dbReference type="NCBI Taxonomy" id="75906"/>
    <lineage>
        <taxon>Bacteria</taxon>
        <taxon>Pseudomonadati</taxon>
        <taxon>Aquificota</taxon>
        <taxon>Aquificia</taxon>
        <taxon>Aquificales</taxon>
        <taxon>Aquificaceae</taxon>
        <taxon>Thermocrinis</taxon>
    </lineage>
</organism>
<name>A0A7C5SZC5_9AQUI</name>
<sequence>MFLTKGHLASPNKFKELEDLRNLLSKLKVDYKLPFDEEDLSMLLLSVLRCDDISSSYGILKKKGKRRYIDELKVKAWLEENLIPNTVVLRMDDPEILKLLFFSIEITYSMFLGESRATLMQKGFRERRRSFEAIVVDQFIGKLGEVAVKRFLEVHFNVNVELD</sequence>
<accession>A0A7C5SZC5</accession>
<gene>
    <name evidence="1" type="ORF">ENN04_08035</name>
</gene>
<comment type="caution">
    <text evidence="1">The sequence shown here is derived from an EMBL/GenBank/DDBJ whole genome shotgun (WGS) entry which is preliminary data.</text>
</comment>
<evidence type="ECO:0000313" key="1">
    <source>
        <dbReference type="EMBL" id="HHO74560.1"/>
    </source>
</evidence>